<reference evidence="14 15" key="1">
    <citation type="submission" date="2015-11" db="EMBL/GenBank/DDBJ databases">
        <authorList>
            <person name="Lin W."/>
        </authorList>
    </citation>
    <scope>NUCLEOTIDE SEQUENCE [LARGE SCALE GENOMIC DNA]</scope>
    <source>
        <strain evidence="14 15">HCH-1</strain>
    </source>
</reference>
<keyword evidence="10" id="KW-0067">ATP-binding</keyword>
<comment type="similarity">
    <text evidence="2">Belongs to the CRISPR-associated Cas10/Csm1 family.</text>
</comment>
<dbReference type="PANTHER" id="PTHR36528:SF1">
    <property type="entry name" value="CRISPR SYSTEM SINGLE-STRAND-SPECIFIC DEOXYRIBONUCLEASE CAS10_CSM1 (SUBTYPE III-A)"/>
    <property type="match status" value="1"/>
</dbReference>
<evidence type="ECO:0000256" key="7">
    <source>
        <dbReference type="ARBA" id="ARBA00022759"/>
    </source>
</evidence>
<protein>
    <recommendedName>
        <fullName evidence="3">CRISPR system single-strand-specific deoxyribonuclease Cas10/Csm1 (subtype III-A)</fullName>
    </recommendedName>
    <alternativeName>
        <fullName evidence="12">Cyclic oligoadenylate synthase</fullName>
    </alternativeName>
</protein>
<keyword evidence="4" id="KW-0808">Transferase</keyword>
<evidence type="ECO:0000259" key="13">
    <source>
        <dbReference type="PROSITE" id="PS50887"/>
    </source>
</evidence>
<accession>A0ABR5SJS1</accession>
<dbReference type="RefSeq" id="WP_085050640.1">
    <property type="nucleotide sequence ID" value="NZ_LNQR01000002.1"/>
</dbReference>
<feature type="domain" description="GGDEF" evidence="13">
    <location>
        <begin position="562"/>
        <end position="704"/>
    </location>
</feature>
<evidence type="ECO:0000256" key="4">
    <source>
        <dbReference type="ARBA" id="ARBA00022679"/>
    </source>
</evidence>
<dbReference type="InterPro" id="IPR043128">
    <property type="entry name" value="Rev_trsase/Diguanyl_cyclase"/>
</dbReference>
<dbReference type="InterPro" id="IPR041062">
    <property type="entry name" value="Csm1_B"/>
</dbReference>
<dbReference type="InterPro" id="IPR000160">
    <property type="entry name" value="GGDEF_dom"/>
</dbReference>
<organism evidence="14 15">
    <name type="scientific">Candidatus Magnetominusculus xianensis</name>
    <dbReference type="NCBI Taxonomy" id="1748249"/>
    <lineage>
        <taxon>Bacteria</taxon>
        <taxon>Pseudomonadati</taxon>
        <taxon>Nitrospirota</taxon>
        <taxon>Nitrospiria</taxon>
        <taxon>Nitrospirales</taxon>
        <taxon>Nitrospiraceae</taxon>
        <taxon>Candidatus Magnetominusculus</taxon>
    </lineage>
</organism>
<keyword evidence="7" id="KW-0255">Endonuclease</keyword>
<evidence type="ECO:0000256" key="1">
    <source>
        <dbReference type="ARBA" id="ARBA00001968"/>
    </source>
</evidence>
<dbReference type="Gene3D" id="3.30.70.270">
    <property type="match status" value="1"/>
</dbReference>
<evidence type="ECO:0000313" key="15">
    <source>
        <dbReference type="Proteomes" id="UP000060487"/>
    </source>
</evidence>
<dbReference type="Pfam" id="PF18211">
    <property type="entry name" value="Csm1_B"/>
    <property type="match status" value="1"/>
</dbReference>
<keyword evidence="15" id="KW-1185">Reference proteome</keyword>
<evidence type="ECO:0000256" key="3">
    <source>
        <dbReference type="ARBA" id="ARBA00014333"/>
    </source>
</evidence>
<keyword evidence="8" id="KW-0378">Hydrolase</keyword>
<keyword evidence="11" id="KW-0051">Antiviral defense</keyword>
<proteinExistence type="inferred from homology"/>
<evidence type="ECO:0000256" key="10">
    <source>
        <dbReference type="ARBA" id="ARBA00022840"/>
    </source>
</evidence>
<comment type="cofactor">
    <cofactor evidence="1">
        <name>a divalent metal cation</name>
        <dbReference type="ChEBI" id="CHEBI:60240"/>
    </cofactor>
</comment>
<evidence type="ECO:0000256" key="5">
    <source>
        <dbReference type="ARBA" id="ARBA00022722"/>
    </source>
</evidence>
<evidence type="ECO:0000256" key="11">
    <source>
        <dbReference type="ARBA" id="ARBA00023118"/>
    </source>
</evidence>
<keyword evidence="5" id="KW-0540">Nuclease</keyword>
<evidence type="ECO:0000256" key="8">
    <source>
        <dbReference type="ARBA" id="ARBA00022801"/>
    </source>
</evidence>
<dbReference type="InterPro" id="IPR006674">
    <property type="entry name" value="HD_domain"/>
</dbReference>
<gene>
    <name evidence="14" type="ORF">ASN18_0104</name>
</gene>
<dbReference type="PANTHER" id="PTHR36528">
    <property type="entry name" value="CRISPR SYSTEM SINGLE-STRAND-SPECIFIC DEOXYRIBONUCLEASE CAS10/CSM1 (SUBTYPE III-A)"/>
    <property type="match status" value="1"/>
</dbReference>
<sequence length="813" mass="92820">MGEFNQREYQTVLLGALLHDVGKMLQRGSFGELDTTGKHPLVSSHFVSAFNSFFSRITTFQLLQNIVQRHHEDPRLGEDMICQNAPDEYKALCYLVSRADNYSSSERGKNAEDYRKFKSVPLVSIFSRINIGKTMPEKLKYHPKPLNSEDTFPEKFEDYKPEELNDHLKSFGEEFKLLLRNNEKEYGEIDFEKVFVNIHTILMRYSWCIPSNTQEEIPDVSLFDHLKTTCAIAACLYQYHHTSLKIKEIKNDKQKKFILLAGDLSGIQNYIFNISHIGSGGVAKRLRARSFQLVMLSEIVSHKILHAVNLPITNLLMSSGGKFYILLPNIPKAIDSINEIMKHTDLMFHKYFNAEINLNIEMTGLSGDDFGNYSGVLSKLNRSLQVKKKEPFKNILTTGELWNNDMATLNVDFGDEEKLCKACSKFPGIIDSKIDDDTYICDKCRDDKEIGQKLPAMKYIVFYNDNTGRFNNNYFSYSFDLLKDLNDYHRVKKAYLILSVGEYKPDSGLPIAHRFIANHVSYFSGNDDCDACRKTACTEKSHAQERQPRFFECIANESTGKPLLGYLKADVDNLGGVFACGLKDGHGEDAGTVSRVTTLSRMLDVFFSGYMQKLIETEYPELYTVYSGGDDLLVIGPWDSIVKFSDELNTKFRNFTCNNDNLTLSAGIALVKHNYPVYRAVEMAENLLEISKDSGKDSLTLFEHTVKWAEVGNILQESQKLASWLKQNKISTGFVMNLLSYSQMYDKYQQTRQTDYLKFIPLMTYDIARNLLRSEDDVRKWAEDLKDITKPNMKNLGIIANYALTANRGGKDG</sequence>
<evidence type="ECO:0000256" key="6">
    <source>
        <dbReference type="ARBA" id="ARBA00022741"/>
    </source>
</evidence>
<comment type="caution">
    <text evidence="14">The sequence shown here is derived from an EMBL/GenBank/DDBJ whole genome shotgun (WGS) entry which is preliminary data.</text>
</comment>
<dbReference type="InterPro" id="IPR054767">
    <property type="entry name" value="Cas10-Cmr2_palm2"/>
</dbReference>
<dbReference type="InterPro" id="IPR013408">
    <property type="entry name" value="Cas10/Csm1"/>
</dbReference>
<name>A0ABR5SJS1_9BACT</name>
<keyword evidence="9" id="KW-0269">Exonuclease</keyword>
<evidence type="ECO:0000256" key="9">
    <source>
        <dbReference type="ARBA" id="ARBA00022839"/>
    </source>
</evidence>
<keyword evidence="6" id="KW-0547">Nucleotide-binding</keyword>
<dbReference type="InterPro" id="IPR052117">
    <property type="entry name" value="Cas10/Csm1_subtype-III-A"/>
</dbReference>
<evidence type="ECO:0000256" key="12">
    <source>
        <dbReference type="ARBA" id="ARBA00032922"/>
    </source>
</evidence>
<dbReference type="Pfam" id="PF01966">
    <property type="entry name" value="HD"/>
    <property type="match status" value="1"/>
</dbReference>
<dbReference type="PROSITE" id="PS50887">
    <property type="entry name" value="GGDEF"/>
    <property type="match status" value="1"/>
</dbReference>
<dbReference type="Proteomes" id="UP000060487">
    <property type="component" value="Unassembled WGS sequence"/>
</dbReference>
<evidence type="ECO:0000256" key="2">
    <source>
        <dbReference type="ARBA" id="ARBA00005700"/>
    </source>
</evidence>
<dbReference type="Pfam" id="PF22335">
    <property type="entry name" value="Cas10-Cmr2_palm2"/>
    <property type="match status" value="1"/>
</dbReference>
<dbReference type="EMBL" id="LNQR01000002">
    <property type="protein sequence ID" value="KWT94954.1"/>
    <property type="molecule type" value="Genomic_DNA"/>
</dbReference>
<dbReference type="NCBIfam" id="TIGR02578">
    <property type="entry name" value="cas_TM1811_Csm1"/>
    <property type="match status" value="1"/>
</dbReference>
<evidence type="ECO:0000313" key="14">
    <source>
        <dbReference type="EMBL" id="KWT94954.1"/>
    </source>
</evidence>